<evidence type="ECO:0000313" key="2">
    <source>
        <dbReference type="EMBL" id="RUO33098.1"/>
    </source>
</evidence>
<feature type="signal peptide" evidence="1">
    <location>
        <begin position="1"/>
        <end position="22"/>
    </location>
</feature>
<proteinExistence type="predicted"/>
<dbReference type="Proteomes" id="UP000287823">
    <property type="component" value="Unassembled WGS sequence"/>
</dbReference>
<organism evidence="2 3">
    <name type="scientific">Aliidiomarina soli</name>
    <dbReference type="NCBI Taxonomy" id="1928574"/>
    <lineage>
        <taxon>Bacteria</taxon>
        <taxon>Pseudomonadati</taxon>
        <taxon>Pseudomonadota</taxon>
        <taxon>Gammaproteobacteria</taxon>
        <taxon>Alteromonadales</taxon>
        <taxon>Idiomarinaceae</taxon>
        <taxon>Aliidiomarina</taxon>
    </lineage>
</organism>
<reference evidence="2 3" key="1">
    <citation type="journal article" date="2011" name="Front. Microbiol.">
        <title>Genomic signatures of strain selection and enhancement in Bacillus atrophaeus var. globigii, a historical biowarfare simulant.</title>
        <authorList>
            <person name="Gibbons H.S."/>
            <person name="Broomall S.M."/>
            <person name="McNew L.A."/>
            <person name="Daligault H."/>
            <person name="Chapman C."/>
            <person name="Bruce D."/>
            <person name="Karavis M."/>
            <person name="Krepps M."/>
            <person name="McGregor P.A."/>
            <person name="Hong C."/>
            <person name="Park K.H."/>
            <person name="Akmal A."/>
            <person name="Feldman A."/>
            <person name="Lin J.S."/>
            <person name="Chang W.E."/>
            <person name="Higgs B.W."/>
            <person name="Demirev P."/>
            <person name="Lindquist J."/>
            <person name="Liem A."/>
            <person name="Fochler E."/>
            <person name="Read T.D."/>
            <person name="Tapia R."/>
            <person name="Johnson S."/>
            <person name="Bishop-Lilly K.A."/>
            <person name="Detter C."/>
            <person name="Han C."/>
            <person name="Sozhamannan S."/>
            <person name="Rosenzweig C.N."/>
            <person name="Skowronski E.W."/>
        </authorList>
    </citation>
    <scope>NUCLEOTIDE SEQUENCE [LARGE SCALE GENOMIC DNA]</scope>
    <source>
        <strain evidence="2 3">Y4G10-17</strain>
    </source>
</reference>
<dbReference type="EMBL" id="PIPO01000003">
    <property type="protein sequence ID" value="RUO33098.1"/>
    <property type="molecule type" value="Genomic_DNA"/>
</dbReference>
<dbReference type="AlphaFoldDB" id="A0A432WH38"/>
<evidence type="ECO:0000256" key="1">
    <source>
        <dbReference type="SAM" id="SignalP"/>
    </source>
</evidence>
<dbReference type="RefSeq" id="WP_126798827.1">
    <property type="nucleotide sequence ID" value="NZ_PIPO01000003.1"/>
</dbReference>
<keyword evidence="3" id="KW-1185">Reference proteome</keyword>
<name>A0A432WH38_9GAMM</name>
<accession>A0A432WH38</accession>
<protein>
    <submittedName>
        <fullName evidence="2">Uncharacterized protein</fullName>
    </submittedName>
</protein>
<comment type="caution">
    <text evidence="2">The sequence shown here is derived from an EMBL/GenBank/DDBJ whole genome shotgun (WGS) entry which is preliminary data.</text>
</comment>
<sequence>MSKNIAVALASITLLLSSVSMAAEVINESREVSANERIYIKNMRGEVEIIAHEQATFEVRGELDSLAEGYNLESDDGFTSFEVRMPQQVQADSRQSGSRLTIRVPVQADVRFEGVNANVRARGIEGASSLSTVNGAVHGESLSTQVSLKTVNGNIRSENNQGRIELGTVNGGIEDTNSSGRVAYQTVNGNIEVQSQAEEVSVSTVSGRVRLALPDATTINVNSVSGEAEVTLGASSPRLQAQSVSGRLIFNLPATADARFSVNTSAGGQINNHLSDDQAERATYGPARNLRFSLGDGQGRVDVRSVSGTIEFRTRSE</sequence>
<keyword evidence="1" id="KW-0732">Signal</keyword>
<feature type="chain" id="PRO_5019434432" evidence="1">
    <location>
        <begin position="23"/>
        <end position="317"/>
    </location>
</feature>
<evidence type="ECO:0000313" key="3">
    <source>
        <dbReference type="Proteomes" id="UP000287823"/>
    </source>
</evidence>
<gene>
    <name evidence="2" type="ORF">CWE14_07665</name>
</gene>